<reference evidence="3 4" key="1">
    <citation type="submission" date="2021-10" db="EMBL/GenBank/DDBJ databases">
        <title>Anaerobic single-cell dispensing facilitates the cultivation of human gut bacteria.</title>
        <authorList>
            <person name="Afrizal A."/>
        </authorList>
    </citation>
    <scope>NUCLEOTIDE SEQUENCE [LARGE SCALE GENOMIC DNA]</scope>
    <source>
        <strain evidence="3 4">CLA-AA-H276</strain>
    </source>
</reference>
<organism evidence="3 4">
    <name type="scientific">Hominiventricola filiformis</name>
    <dbReference type="NCBI Taxonomy" id="2885352"/>
    <lineage>
        <taxon>Bacteria</taxon>
        <taxon>Bacillati</taxon>
        <taxon>Bacillota</taxon>
        <taxon>Clostridia</taxon>
        <taxon>Lachnospirales</taxon>
        <taxon>Lachnospiraceae</taxon>
        <taxon>Hominiventricola</taxon>
    </lineage>
</organism>
<feature type="domain" description="DUF6017" evidence="2">
    <location>
        <begin position="170"/>
        <end position="283"/>
    </location>
</feature>
<name>A0AAE3DCG8_9FIRM</name>
<dbReference type="InterPro" id="IPR046059">
    <property type="entry name" value="DUF6017"/>
</dbReference>
<evidence type="ECO:0000259" key="1">
    <source>
        <dbReference type="Pfam" id="PF06970"/>
    </source>
</evidence>
<dbReference type="InterPro" id="IPR010724">
    <property type="entry name" value="RepA_N"/>
</dbReference>
<accession>A0AAE3DCG8</accession>
<protein>
    <submittedName>
        <fullName evidence="3">Replication initiator protein A</fullName>
    </submittedName>
</protein>
<dbReference type="Pfam" id="PF06970">
    <property type="entry name" value="RepA_N"/>
    <property type="match status" value="1"/>
</dbReference>
<comment type="caution">
    <text evidence="3">The sequence shown here is derived from an EMBL/GenBank/DDBJ whole genome shotgun (WGS) entry which is preliminary data.</text>
</comment>
<gene>
    <name evidence="3" type="ORF">LKD36_16510</name>
</gene>
<dbReference type="Pfam" id="PF19481">
    <property type="entry name" value="DUF6017"/>
    <property type="match status" value="1"/>
</dbReference>
<sequence>MGFDYFYGQQSQQFAFYRIPRVLFTDNRFRKISTDGKVLYGLLLDRVFLSQENGWVDEEGRVYIIFTLAAIRKAMDCSEKSAIKYLTELEEFGLIERIRQGLGKPSLIYVKNFIDQENLRVMNCKNYSSPTVKVTGTDQYNLQPNNTNYNNTDLNNTNLILSEDEDRIRYGDYLSQQLDIAALKLDYPYETEMLDGIVDLILDVLCTRRNSIRIAGDEKPAGVVKSRFMKLNMDHIRYVMDCMQENTTKIRSIKQYLLAALYNAPATISSYYRAEVNHDMAEGKI</sequence>
<dbReference type="AlphaFoldDB" id="A0AAE3DCG8"/>
<proteinExistence type="predicted"/>
<dbReference type="Proteomes" id="UP001198220">
    <property type="component" value="Unassembled WGS sequence"/>
</dbReference>
<dbReference type="EMBL" id="JAJEPS010000030">
    <property type="protein sequence ID" value="MCC2127747.1"/>
    <property type="molecule type" value="Genomic_DNA"/>
</dbReference>
<dbReference type="RefSeq" id="WP_270854436.1">
    <property type="nucleotide sequence ID" value="NZ_JAJEPS010000030.1"/>
</dbReference>
<evidence type="ECO:0000313" key="3">
    <source>
        <dbReference type="EMBL" id="MCC2127747.1"/>
    </source>
</evidence>
<feature type="domain" description="Replication initiator A N-terminal" evidence="1">
    <location>
        <begin position="15"/>
        <end position="89"/>
    </location>
</feature>
<evidence type="ECO:0000259" key="2">
    <source>
        <dbReference type="Pfam" id="PF19481"/>
    </source>
</evidence>
<keyword evidence="4" id="KW-1185">Reference proteome</keyword>
<evidence type="ECO:0000313" key="4">
    <source>
        <dbReference type="Proteomes" id="UP001198220"/>
    </source>
</evidence>